<keyword evidence="9" id="KW-1185">Reference proteome</keyword>
<evidence type="ECO:0000256" key="3">
    <source>
        <dbReference type="ARBA" id="ARBA00022960"/>
    </source>
</evidence>
<dbReference type="HAMAP" id="MF_00258">
    <property type="entry name" value="Glu_racemase"/>
    <property type="match status" value="1"/>
</dbReference>
<dbReference type="GO" id="GO:0008881">
    <property type="term" value="F:glutamate racemase activity"/>
    <property type="evidence" value="ECO:0007669"/>
    <property type="project" value="UniProtKB-UniRule"/>
</dbReference>
<dbReference type="OrthoDB" id="9801055at2"/>
<sequence>MSDVCFSSDRVPHVGIFDSGVGGLSILRALLRACPQARFSYVADTAYAPYGQRAPQDIHARSVHLTQHLFDQGVDCVVVACNTATTQAIDMLRQAFPHRPFVGVEPGIKPAAAASRSGRVGVMATPGTLASARFEALVQRHAAHCAVTRVPCPGLASAIEAGLPNAEVEALLDVFCQPLRAAQVDTVALGCTHYPFVADRVAARLGPAVRIVDTAEAVARRTRSVLGLPVTAEGGPTSTDAQRCMLFTTADAAALRQQTHSLLGADVWSVQKISEVLAH</sequence>
<keyword evidence="5 7" id="KW-0413">Isomerase</keyword>
<dbReference type="InterPro" id="IPR018187">
    <property type="entry name" value="Asp/Glu_racemase_AS_1"/>
</dbReference>
<feature type="binding site" evidence="7">
    <location>
        <begin position="82"/>
        <end position="83"/>
    </location>
    <ligand>
        <name>substrate</name>
    </ligand>
</feature>
<dbReference type="NCBIfam" id="TIGR00067">
    <property type="entry name" value="glut_race"/>
    <property type="match status" value="1"/>
</dbReference>
<dbReference type="PANTHER" id="PTHR21198:SF2">
    <property type="entry name" value="GLUTAMATE RACEMASE"/>
    <property type="match status" value="1"/>
</dbReference>
<dbReference type="AlphaFoldDB" id="A0A221KGP8"/>
<keyword evidence="4 7" id="KW-0573">Peptidoglycan synthesis</keyword>
<evidence type="ECO:0000256" key="6">
    <source>
        <dbReference type="ARBA" id="ARBA00023316"/>
    </source>
</evidence>
<feature type="active site" description="Proton donor/acceptor" evidence="7">
    <location>
        <position position="81"/>
    </location>
</feature>
<keyword evidence="6 7" id="KW-0961">Cell wall biogenesis/degradation</keyword>
<evidence type="ECO:0000256" key="2">
    <source>
        <dbReference type="ARBA" id="ARBA00013090"/>
    </source>
</evidence>
<dbReference type="InterPro" id="IPR001920">
    <property type="entry name" value="Asp/Glu_race"/>
</dbReference>
<dbReference type="EMBL" id="CP022423">
    <property type="protein sequence ID" value="ASM78201.1"/>
    <property type="molecule type" value="Genomic_DNA"/>
</dbReference>
<dbReference type="Gene3D" id="3.40.50.1860">
    <property type="match status" value="2"/>
</dbReference>
<organism evidence="8 9">
    <name type="scientific">Vitreoscilla filiformis</name>
    <dbReference type="NCBI Taxonomy" id="63"/>
    <lineage>
        <taxon>Bacteria</taxon>
        <taxon>Pseudomonadati</taxon>
        <taxon>Pseudomonadota</taxon>
        <taxon>Betaproteobacteria</taxon>
        <taxon>Neisseriales</taxon>
        <taxon>Neisseriaceae</taxon>
        <taxon>Vitreoscilla</taxon>
    </lineage>
</organism>
<dbReference type="KEGG" id="vff:VITFI_CDS2423"/>
<feature type="binding site" evidence="7">
    <location>
        <begin position="50"/>
        <end position="51"/>
    </location>
    <ligand>
        <name>substrate</name>
    </ligand>
</feature>
<keyword evidence="3 7" id="KW-0133">Cell shape</keyword>
<dbReference type="InterPro" id="IPR004391">
    <property type="entry name" value="Glu_race"/>
</dbReference>
<comment type="similarity">
    <text evidence="7">Belongs to the aspartate/glutamate racemases family.</text>
</comment>
<dbReference type="Pfam" id="PF01177">
    <property type="entry name" value="Asp_Glu_race"/>
    <property type="match status" value="1"/>
</dbReference>
<comment type="pathway">
    <text evidence="7">Cell wall biogenesis; peptidoglycan biosynthesis.</text>
</comment>
<evidence type="ECO:0000313" key="9">
    <source>
        <dbReference type="Proteomes" id="UP000199729"/>
    </source>
</evidence>
<dbReference type="RefSeq" id="WP_089417166.1">
    <property type="nucleotide sequence ID" value="NZ_CP022423.1"/>
</dbReference>
<dbReference type="GO" id="GO:0071555">
    <property type="term" value="P:cell wall organization"/>
    <property type="evidence" value="ECO:0007669"/>
    <property type="project" value="UniProtKB-KW"/>
</dbReference>
<comment type="catalytic activity">
    <reaction evidence="1 7">
        <text>L-glutamate = D-glutamate</text>
        <dbReference type="Rhea" id="RHEA:12813"/>
        <dbReference type="ChEBI" id="CHEBI:29985"/>
        <dbReference type="ChEBI" id="CHEBI:29986"/>
        <dbReference type="EC" id="5.1.1.3"/>
    </reaction>
</comment>
<dbReference type="InterPro" id="IPR015942">
    <property type="entry name" value="Asp/Glu/hydantoin_racemase"/>
</dbReference>
<dbReference type="PANTHER" id="PTHR21198">
    <property type="entry name" value="GLUTAMATE RACEMASE"/>
    <property type="match status" value="1"/>
</dbReference>
<dbReference type="GO" id="GO:0008360">
    <property type="term" value="P:regulation of cell shape"/>
    <property type="evidence" value="ECO:0007669"/>
    <property type="project" value="UniProtKB-KW"/>
</dbReference>
<dbReference type="EC" id="5.1.1.3" evidence="2 7"/>
<dbReference type="PROSITE" id="PS00923">
    <property type="entry name" value="ASP_GLU_RACEMASE_1"/>
    <property type="match status" value="1"/>
</dbReference>
<accession>A0A221KGP8</accession>
<comment type="function">
    <text evidence="7">Provides the (R)-glutamate required for cell wall biosynthesis.</text>
</comment>
<protein>
    <recommendedName>
        <fullName evidence="2 7">Glutamate racemase</fullName>
        <ecNumber evidence="2 7">5.1.1.3</ecNumber>
    </recommendedName>
</protein>
<evidence type="ECO:0000256" key="5">
    <source>
        <dbReference type="ARBA" id="ARBA00023235"/>
    </source>
</evidence>
<proteinExistence type="inferred from homology"/>
<evidence type="ECO:0000256" key="1">
    <source>
        <dbReference type="ARBA" id="ARBA00001602"/>
    </source>
</evidence>
<evidence type="ECO:0000256" key="7">
    <source>
        <dbReference type="HAMAP-Rule" id="MF_00258"/>
    </source>
</evidence>
<evidence type="ECO:0000256" key="4">
    <source>
        <dbReference type="ARBA" id="ARBA00022984"/>
    </source>
</evidence>
<feature type="binding site" evidence="7">
    <location>
        <begin position="192"/>
        <end position="193"/>
    </location>
    <ligand>
        <name>substrate</name>
    </ligand>
</feature>
<name>A0A221KGP8_VITFI</name>
<dbReference type="GO" id="GO:0009252">
    <property type="term" value="P:peptidoglycan biosynthetic process"/>
    <property type="evidence" value="ECO:0007669"/>
    <property type="project" value="UniProtKB-UniRule"/>
</dbReference>
<dbReference type="SUPFAM" id="SSF53681">
    <property type="entry name" value="Aspartate/glutamate racemase"/>
    <property type="match status" value="2"/>
</dbReference>
<evidence type="ECO:0000313" key="8">
    <source>
        <dbReference type="EMBL" id="ASM78201.1"/>
    </source>
</evidence>
<reference evidence="8 9" key="1">
    <citation type="submission" date="2017-07" db="EMBL/GenBank/DDBJ databases">
        <title>Complete Genome Sequence of the cosmetic ferment Vitreoscilla filiformis (ATCC15551).</title>
        <authorList>
            <person name="Contreras S."/>
            <person name="Sagory-Zalkind P."/>
            <person name="Blanquart H."/>
            <person name="Iltis A."/>
            <person name="Morand S.C."/>
        </authorList>
    </citation>
    <scope>NUCLEOTIDE SEQUENCE [LARGE SCALE GENOMIC DNA]</scope>
    <source>
        <strain evidence="8 9">ATCC 15551</strain>
    </source>
</reference>
<gene>
    <name evidence="7" type="primary">murI</name>
    <name evidence="8" type="ORF">VITFI_CDS2423</name>
</gene>
<dbReference type="Proteomes" id="UP000199729">
    <property type="component" value="Chromosome"/>
</dbReference>
<feature type="active site" description="Proton donor/acceptor" evidence="7">
    <location>
        <position position="191"/>
    </location>
</feature>
<feature type="binding site" evidence="7">
    <location>
        <begin position="18"/>
        <end position="19"/>
    </location>
    <ligand>
        <name>substrate</name>
    </ligand>
</feature>
<dbReference type="UniPathway" id="UPA00219"/>